<evidence type="ECO:0000313" key="3">
    <source>
        <dbReference type="Proteomes" id="UP000785613"/>
    </source>
</evidence>
<evidence type="ECO:0000256" key="1">
    <source>
        <dbReference type="SAM" id="SignalP"/>
    </source>
</evidence>
<protein>
    <recommendedName>
        <fullName evidence="4">Lipoprotein</fullName>
    </recommendedName>
</protein>
<keyword evidence="1" id="KW-0732">Signal</keyword>
<dbReference type="Proteomes" id="UP000785613">
    <property type="component" value="Unassembled WGS sequence"/>
</dbReference>
<keyword evidence="3" id="KW-1185">Reference proteome</keyword>
<feature type="signal peptide" evidence="1">
    <location>
        <begin position="1"/>
        <end position="22"/>
    </location>
</feature>
<gene>
    <name evidence="2" type="ORF">F0185_17090</name>
</gene>
<dbReference type="RefSeq" id="WP_167226415.1">
    <property type="nucleotide sequence ID" value="NZ_VUYU01000010.1"/>
</dbReference>
<proteinExistence type="predicted"/>
<feature type="chain" id="PRO_5046010568" description="Lipoprotein" evidence="1">
    <location>
        <begin position="23"/>
        <end position="263"/>
    </location>
</feature>
<sequence length="263" mass="28449">MKTPAALKMVSYLFLGCGVLIACGDDSPPAHTSSISPTLSQIRDSYELITVHRPTSIEDYVNLLSVPYKMCRALARAKNLPVKPFPVIPENFVMTRTTIISDGKSFRTTEEGFGVDIDGVTPENGCETKFGGGSNTWVAHNGFEYVLDDQTQSQAESERAKYEAKPYDPQSASGYSISKKINNIAVKCTDESDLMVAGKIVAEMCVLDPKLGRIAMSDGKPPIVYSRDLPGKSVFGSPMILEPVSLKVGIKVSPTIFVNASAK</sequence>
<dbReference type="EMBL" id="VUYU01000010">
    <property type="protein sequence ID" value="NHZ35284.1"/>
    <property type="molecule type" value="Genomic_DNA"/>
</dbReference>
<name>A0ABX0LV67_9BURK</name>
<comment type="caution">
    <text evidence="2">The sequence shown here is derived from an EMBL/GenBank/DDBJ whole genome shotgun (WGS) entry which is preliminary data.</text>
</comment>
<evidence type="ECO:0000313" key="2">
    <source>
        <dbReference type="EMBL" id="NHZ35284.1"/>
    </source>
</evidence>
<evidence type="ECO:0008006" key="4">
    <source>
        <dbReference type="Google" id="ProtNLM"/>
    </source>
</evidence>
<accession>A0ABX0LV67</accession>
<dbReference type="PROSITE" id="PS51257">
    <property type="entry name" value="PROKAR_LIPOPROTEIN"/>
    <property type="match status" value="1"/>
</dbReference>
<reference evidence="2 3" key="1">
    <citation type="submission" date="2019-09" db="EMBL/GenBank/DDBJ databases">
        <title>Taxonomy of Antarctic Massilia spp.: description of Massilia rubra sp. nov., Massilia aquatica sp. nov., Massilia mucilaginosa sp. nov., Massilia frigida sp. nov. isolated from streams, lakes and regoliths.</title>
        <authorList>
            <person name="Holochova P."/>
            <person name="Sedlacek I."/>
            <person name="Kralova S."/>
            <person name="Maslanova I."/>
            <person name="Busse H.-J."/>
            <person name="Stankova E."/>
            <person name="Vrbovska V."/>
            <person name="Kovarovic V."/>
            <person name="Bartak M."/>
            <person name="Svec P."/>
            <person name="Pantucek R."/>
        </authorList>
    </citation>
    <scope>NUCLEOTIDE SEQUENCE [LARGE SCALE GENOMIC DNA]</scope>
    <source>
        <strain evidence="2 3">CCM 8692</strain>
    </source>
</reference>
<organism evidence="2 3">
    <name type="scientific">Massilia rubra</name>
    <dbReference type="NCBI Taxonomy" id="2607910"/>
    <lineage>
        <taxon>Bacteria</taxon>
        <taxon>Pseudomonadati</taxon>
        <taxon>Pseudomonadota</taxon>
        <taxon>Betaproteobacteria</taxon>
        <taxon>Burkholderiales</taxon>
        <taxon>Oxalobacteraceae</taxon>
        <taxon>Telluria group</taxon>
        <taxon>Massilia</taxon>
    </lineage>
</organism>